<dbReference type="RefSeq" id="WP_091532947.1">
    <property type="nucleotide sequence ID" value="NZ_FOOC01000004.1"/>
</dbReference>
<sequence length="201" mass="22238">MRLYLSLTSPYSRKVRVALIEQGIAGQVEEVIADPFNPPPELLAANPLSRIPTLVTDRGEALPDSSLILEYLQSRGDGIAPLPRGSRRWAALRLYRIAEGVIDAAVATVLEKRRPESIVYTPFLDRQAAVILRAAEVLNREAGTLGLGTPSIVEITTGVALGYLDFRLPYLEWRKNLPALTQWYEAFAQRPSMQQTMPPSA</sequence>
<dbReference type="Proteomes" id="UP000199771">
    <property type="component" value="Unassembled WGS sequence"/>
</dbReference>
<dbReference type="InterPro" id="IPR036249">
    <property type="entry name" value="Thioredoxin-like_sf"/>
</dbReference>
<dbReference type="Pfam" id="PF13409">
    <property type="entry name" value="GST_N_2"/>
    <property type="match status" value="1"/>
</dbReference>
<dbReference type="PANTHER" id="PTHR43968:SF6">
    <property type="entry name" value="GLUTATHIONE S-TRANSFERASE OMEGA"/>
    <property type="match status" value="1"/>
</dbReference>
<dbReference type="InterPro" id="IPR004045">
    <property type="entry name" value="Glutathione_S-Trfase_N"/>
</dbReference>
<dbReference type="CDD" id="cd03205">
    <property type="entry name" value="GST_C_6"/>
    <property type="match status" value="1"/>
</dbReference>
<dbReference type="PROSITE" id="PS50404">
    <property type="entry name" value="GST_NTER"/>
    <property type="match status" value="1"/>
</dbReference>
<dbReference type="SUPFAM" id="SSF52833">
    <property type="entry name" value="Thioredoxin-like"/>
    <property type="match status" value="1"/>
</dbReference>
<dbReference type="Pfam" id="PF13410">
    <property type="entry name" value="GST_C_2"/>
    <property type="match status" value="1"/>
</dbReference>
<reference evidence="2 3" key="1">
    <citation type="submission" date="2016-10" db="EMBL/GenBank/DDBJ databases">
        <authorList>
            <person name="de Groot N.N."/>
        </authorList>
    </citation>
    <scope>NUCLEOTIDE SEQUENCE [LARGE SCALE GENOMIC DNA]</scope>
    <source>
        <strain evidence="2 3">DSM 23609</strain>
    </source>
</reference>
<protein>
    <submittedName>
        <fullName evidence="2">Glutathione S-transferase</fullName>
    </submittedName>
</protein>
<feature type="domain" description="GST N-terminal" evidence="1">
    <location>
        <begin position="1"/>
        <end position="80"/>
    </location>
</feature>
<accession>A0A1I2ITM4</accession>
<gene>
    <name evidence="2" type="ORF">SAMN04488120_104269</name>
</gene>
<dbReference type="InterPro" id="IPR036282">
    <property type="entry name" value="Glutathione-S-Trfase_C_sf"/>
</dbReference>
<dbReference type="PANTHER" id="PTHR43968">
    <property type="match status" value="1"/>
</dbReference>
<organism evidence="2 3">
    <name type="scientific">Fontimonas thermophila</name>
    <dbReference type="NCBI Taxonomy" id="1076937"/>
    <lineage>
        <taxon>Bacteria</taxon>
        <taxon>Pseudomonadati</taxon>
        <taxon>Pseudomonadota</taxon>
        <taxon>Gammaproteobacteria</taxon>
        <taxon>Nevskiales</taxon>
        <taxon>Nevskiaceae</taxon>
        <taxon>Fontimonas</taxon>
    </lineage>
</organism>
<keyword evidence="2" id="KW-0808">Transferase</keyword>
<name>A0A1I2ITM4_9GAMM</name>
<evidence type="ECO:0000259" key="1">
    <source>
        <dbReference type="PROSITE" id="PS50404"/>
    </source>
</evidence>
<proteinExistence type="predicted"/>
<dbReference type="InterPro" id="IPR050983">
    <property type="entry name" value="GST_Omega/HSP26"/>
</dbReference>
<dbReference type="GO" id="GO:0005737">
    <property type="term" value="C:cytoplasm"/>
    <property type="evidence" value="ECO:0007669"/>
    <property type="project" value="TreeGrafter"/>
</dbReference>
<dbReference type="Gene3D" id="1.20.1050.10">
    <property type="match status" value="1"/>
</dbReference>
<evidence type="ECO:0000313" key="2">
    <source>
        <dbReference type="EMBL" id="SFF45782.1"/>
    </source>
</evidence>
<dbReference type="Gene3D" id="3.40.30.10">
    <property type="entry name" value="Glutaredoxin"/>
    <property type="match status" value="1"/>
</dbReference>
<dbReference type="AlphaFoldDB" id="A0A1I2ITM4"/>
<keyword evidence="3" id="KW-1185">Reference proteome</keyword>
<evidence type="ECO:0000313" key="3">
    <source>
        <dbReference type="Proteomes" id="UP000199771"/>
    </source>
</evidence>
<dbReference type="OrthoDB" id="8634103at2"/>
<dbReference type="GO" id="GO:0016740">
    <property type="term" value="F:transferase activity"/>
    <property type="evidence" value="ECO:0007669"/>
    <property type="project" value="UniProtKB-KW"/>
</dbReference>
<dbReference type="SUPFAM" id="SSF47616">
    <property type="entry name" value="GST C-terminal domain-like"/>
    <property type="match status" value="1"/>
</dbReference>
<dbReference type="STRING" id="1076937.SAMN04488120_104269"/>
<dbReference type="EMBL" id="FOOC01000004">
    <property type="protein sequence ID" value="SFF45782.1"/>
    <property type="molecule type" value="Genomic_DNA"/>
</dbReference>